<dbReference type="EMBL" id="WIGM01000956">
    <property type="protein sequence ID" value="KAF6807885.1"/>
    <property type="molecule type" value="Genomic_DNA"/>
</dbReference>
<sequence>MATLTTLPPELLLHITDGLDGKSGILLSATWTVYHGFLRPTTYHKRLADFVMPSCTRPIHGLCRMGHGQGCHSRGDEALRRRGSGGGDANNSLRRGSPLDDGEVPFVRRVLARDRPLNDALTWEATLLRAASISGAGRRPRGLTL</sequence>
<dbReference type="Proteomes" id="UP000639643">
    <property type="component" value="Unassembled WGS sequence"/>
</dbReference>
<comment type="caution">
    <text evidence="2">The sequence shown here is derived from an EMBL/GenBank/DDBJ whole genome shotgun (WGS) entry which is preliminary data.</text>
</comment>
<protein>
    <recommendedName>
        <fullName evidence="4">F-box domain-containing protein</fullName>
    </recommendedName>
</protein>
<gene>
    <name evidence="2" type="ORF">CMUS01_14015</name>
</gene>
<evidence type="ECO:0000313" key="3">
    <source>
        <dbReference type="Proteomes" id="UP000639643"/>
    </source>
</evidence>
<accession>A0A8H6J8C7</accession>
<name>A0A8H6J8C7_9PEZI</name>
<evidence type="ECO:0000313" key="2">
    <source>
        <dbReference type="EMBL" id="KAF6807885.1"/>
    </source>
</evidence>
<keyword evidence="3" id="KW-1185">Reference proteome</keyword>
<evidence type="ECO:0000256" key="1">
    <source>
        <dbReference type="SAM" id="MobiDB-lite"/>
    </source>
</evidence>
<reference evidence="2" key="1">
    <citation type="journal article" date="2020" name="Phytopathology">
        <title>Genome Sequence Resources of Colletotrichum truncatum, C. plurivorum, C. musicola, and C. sojae: Four Species Pathogenic to Soybean (Glycine max).</title>
        <authorList>
            <person name="Rogerio F."/>
            <person name="Boufleur T.R."/>
            <person name="Ciampi-Guillardi M."/>
            <person name="Sukno S.A."/>
            <person name="Thon M.R."/>
            <person name="Massola Junior N.S."/>
            <person name="Baroncelli R."/>
        </authorList>
    </citation>
    <scope>NUCLEOTIDE SEQUENCE</scope>
    <source>
        <strain evidence="2">LFN0074</strain>
    </source>
</reference>
<feature type="region of interest" description="Disordered" evidence="1">
    <location>
        <begin position="73"/>
        <end position="98"/>
    </location>
</feature>
<dbReference type="AlphaFoldDB" id="A0A8H6J8C7"/>
<evidence type="ECO:0008006" key="4">
    <source>
        <dbReference type="Google" id="ProtNLM"/>
    </source>
</evidence>
<proteinExistence type="predicted"/>
<organism evidence="2 3">
    <name type="scientific">Colletotrichum musicola</name>
    <dbReference type="NCBI Taxonomy" id="2175873"/>
    <lineage>
        <taxon>Eukaryota</taxon>
        <taxon>Fungi</taxon>
        <taxon>Dikarya</taxon>
        <taxon>Ascomycota</taxon>
        <taxon>Pezizomycotina</taxon>
        <taxon>Sordariomycetes</taxon>
        <taxon>Hypocreomycetidae</taxon>
        <taxon>Glomerellales</taxon>
        <taxon>Glomerellaceae</taxon>
        <taxon>Colletotrichum</taxon>
        <taxon>Colletotrichum orchidearum species complex</taxon>
    </lineage>
</organism>